<evidence type="ECO:0000313" key="2">
    <source>
        <dbReference type="EMBL" id="MBH8566102.1"/>
    </source>
</evidence>
<keyword evidence="1" id="KW-0732">Signal</keyword>
<dbReference type="NCBIfam" id="NF041928">
    <property type="entry name" value="choice_anch_W"/>
    <property type="match status" value="1"/>
</dbReference>
<dbReference type="EMBL" id="JAECZC010000086">
    <property type="protein sequence ID" value="MBH8566102.1"/>
    <property type="molecule type" value="Genomic_DNA"/>
</dbReference>
<proteinExistence type="predicted"/>
<organism evidence="2 3">
    <name type="scientific">Amazonocrinis nigriterrae CENA67</name>
    <dbReference type="NCBI Taxonomy" id="2794033"/>
    <lineage>
        <taxon>Bacteria</taxon>
        <taxon>Bacillati</taxon>
        <taxon>Cyanobacteriota</taxon>
        <taxon>Cyanophyceae</taxon>
        <taxon>Nostocales</taxon>
        <taxon>Nostocaceae</taxon>
        <taxon>Amazonocrinis</taxon>
        <taxon>Amazonocrinis nigriterrae</taxon>
    </lineage>
</organism>
<dbReference type="Proteomes" id="UP000632766">
    <property type="component" value="Unassembled WGS sequence"/>
</dbReference>
<dbReference type="InterPro" id="IPR013424">
    <property type="entry name" value="Ice-binding_C"/>
</dbReference>
<name>A0A8J7HZ34_9NOST</name>
<evidence type="ECO:0000256" key="1">
    <source>
        <dbReference type="SAM" id="SignalP"/>
    </source>
</evidence>
<dbReference type="InterPro" id="IPR049671">
    <property type="entry name" value="Choice_anch_W"/>
</dbReference>
<keyword evidence="3" id="KW-1185">Reference proteome</keyword>
<dbReference type="NCBIfam" id="TIGR02595">
    <property type="entry name" value="PEP_CTERM"/>
    <property type="match status" value="1"/>
</dbReference>
<accession>A0A8J7HZ34</accession>
<protein>
    <submittedName>
        <fullName evidence="2">PEP-CTERM sorting domain-containing protein</fullName>
    </submittedName>
</protein>
<dbReference type="AlphaFoldDB" id="A0A8J7HZ34"/>
<reference evidence="2 3" key="1">
    <citation type="journal article" date="2021" name="Int. J. Syst. Evol. Microbiol.">
        <title>Amazonocrinis nigriterrae gen. nov., sp. nov., Atlanticothrix silvestris gen. nov., sp. nov. and Dendronalium phyllosphericum gen. nov., sp. nov., nostocacean cyanobacteria from Brazilian environments.</title>
        <authorList>
            <person name="Alvarenga D.O."/>
            <person name="Andreote A.P.D."/>
            <person name="Branco L.H.Z."/>
            <person name="Delbaje E."/>
            <person name="Cruz R.B."/>
            <person name="Varani A.M."/>
            <person name="Fiore M.F."/>
        </authorList>
    </citation>
    <scope>NUCLEOTIDE SEQUENCE [LARGE SCALE GENOMIC DNA]</scope>
    <source>
        <strain evidence="2 3">CENA67</strain>
    </source>
</reference>
<sequence length="261" mass="27759">MLVLNTLKGNSKLFLILGLVSLGLFVAPNPAKAVTFTPLTSQDADTDFDDADFNSLINNGYFKEVFVAEGRIGNNTLSNAERELGINKFDGTPVASGNLVWGNGKVWDFSLEYTGSKVTYKVFDSNQTTILTSQEFSDPVTNIYLRTFANKGSKNNIQNAVSLTDLVFNGTSIGSLASAGTNSTADVDYLGLSNISAPFTLTGKTAFSWIGAAPARSNLAFQIKVGISKSVPEPSTLGAIFVATMTGAAALKRKKLDSQQV</sequence>
<dbReference type="RefSeq" id="WP_198127876.1">
    <property type="nucleotide sequence ID" value="NZ_JAECZC010000086.1"/>
</dbReference>
<comment type="caution">
    <text evidence="2">The sequence shown here is derived from an EMBL/GenBank/DDBJ whole genome shotgun (WGS) entry which is preliminary data.</text>
</comment>
<evidence type="ECO:0000313" key="3">
    <source>
        <dbReference type="Proteomes" id="UP000632766"/>
    </source>
</evidence>
<feature type="chain" id="PRO_5035296820" evidence="1">
    <location>
        <begin position="34"/>
        <end position="261"/>
    </location>
</feature>
<feature type="signal peptide" evidence="1">
    <location>
        <begin position="1"/>
        <end position="33"/>
    </location>
</feature>
<gene>
    <name evidence="2" type="ORF">I8748_28760</name>
</gene>